<dbReference type="Pfam" id="PF21135">
    <property type="entry name" value="DRL_cat"/>
    <property type="match status" value="1"/>
</dbReference>
<sequence length="438" mass="46885">MNLVAELEAREREGRPIRVGLVGVGQMGAGLIAQVSQMQGMEVVAAADIETERAVAAFRACGYSEEEVLLLPPGASSREADEAVRAGKRVVTARATLVPDIASLDAVVEATGVPAVGALVAYRTILARRHIIMLNVETDATIGYLLKRMADAAGVVYTTSAGDEPGAILELYDFARSLGFEIVAAGKGKNNPLDRSATPEQLAEQARSRHMSPHMLTSFVDGTKTMVEMTAVANATGLVPDVSGMHGPQATPETLAQVFCPREDGGILGRRGVVDYALGSVAPGVFLVITTQQPKVIEDLRYLRLGEGPYWALYRPYHLANLETPRSIAQAVLYRQATLAPAGPPVAETTAVAKRDLQEGEVLEGLGGTSLYGNIERVEVARAQRLLPLGLTARARVRRPVARGQTLTYDDVELDAHSFIVQARRMQDALIYDGEPPL</sequence>
<keyword evidence="4" id="KW-1185">Reference proteome</keyword>
<dbReference type="SMART" id="SM00858">
    <property type="entry name" value="SAF"/>
    <property type="match status" value="1"/>
</dbReference>
<evidence type="ECO:0000313" key="3">
    <source>
        <dbReference type="EMBL" id="RAQ97763.1"/>
    </source>
</evidence>
<dbReference type="CDD" id="cd11616">
    <property type="entry name" value="SAF_DH_OX_like"/>
    <property type="match status" value="1"/>
</dbReference>
<dbReference type="EMBL" id="MCIF01000002">
    <property type="protein sequence ID" value="RAQ97763.1"/>
    <property type="molecule type" value="Genomic_DNA"/>
</dbReference>
<accession>A0A328VQ02</accession>
<dbReference type="SUPFAM" id="SSF51735">
    <property type="entry name" value="NAD(P)-binding Rossmann-fold domains"/>
    <property type="match status" value="1"/>
</dbReference>
<evidence type="ECO:0000256" key="1">
    <source>
        <dbReference type="SAM" id="MobiDB-lite"/>
    </source>
</evidence>
<dbReference type="OrthoDB" id="9777844at2"/>
<dbReference type="Proteomes" id="UP000248706">
    <property type="component" value="Unassembled WGS sequence"/>
</dbReference>
<dbReference type="RefSeq" id="WP_112432445.1">
    <property type="nucleotide sequence ID" value="NZ_MCIF01000002.1"/>
</dbReference>
<proteinExistence type="predicted"/>
<dbReference type="Gene3D" id="3.40.50.720">
    <property type="entry name" value="NAD(P)-binding Rossmann-like Domain"/>
    <property type="match status" value="1"/>
</dbReference>
<dbReference type="InterPro" id="IPR013974">
    <property type="entry name" value="SAF"/>
</dbReference>
<name>A0A328VQ02_9CHLR</name>
<feature type="region of interest" description="Disordered" evidence="1">
    <location>
        <begin position="189"/>
        <end position="208"/>
    </location>
</feature>
<evidence type="ECO:0000259" key="2">
    <source>
        <dbReference type="SMART" id="SM00858"/>
    </source>
</evidence>
<feature type="domain" description="SAF" evidence="2">
    <location>
        <begin position="348"/>
        <end position="413"/>
    </location>
</feature>
<gene>
    <name evidence="3" type="ORF">A4R35_19645</name>
</gene>
<dbReference type="AlphaFoldDB" id="A0A328VQ02"/>
<dbReference type="Pfam" id="PF08666">
    <property type="entry name" value="SAF"/>
    <property type="match status" value="1"/>
</dbReference>
<dbReference type="PANTHER" id="PTHR37850">
    <property type="entry name" value="STRU PROTEIN"/>
    <property type="match status" value="1"/>
</dbReference>
<protein>
    <submittedName>
        <fullName evidence="3">NAD(P)-dependent oxidoreductase</fullName>
    </submittedName>
</protein>
<dbReference type="InterPro" id="IPR048423">
    <property type="entry name" value="DRL_cat"/>
</dbReference>
<dbReference type="InterPro" id="IPR036291">
    <property type="entry name" value="NAD(P)-bd_dom_sf"/>
</dbReference>
<organism evidence="3 4">
    <name type="scientific">Thermogemmatispora tikiterensis</name>
    <dbReference type="NCBI Taxonomy" id="1825093"/>
    <lineage>
        <taxon>Bacteria</taxon>
        <taxon>Bacillati</taxon>
        <taxon>Chloroflexota</taxon>
        <taxon>Ktedonobacteria</taxon>
        <taxon>Thermogemmatisporales</taxon>
        <taxon>Thermogemmatisporaceae</taxon>
        <taxon>Thermogemmatispora</taxon>
    </lineage>
</organism>
<evidence type="ECO:0000313" key="4">
    <source>
        <dbReference type="Proteomes" id="UP000248706"/>
    </source>
</evidence>
<comment type="caution">
    <text evidence="3">The sequence shown here is derived from an EMBL/GenBank/DDBJ whole genome shotgun (WGS) entry which is preliminary data.</text>
</comment>
<dbReference type="PANTHER" id="PTHR37850:SF2">
    <property type="entry name" value="SAF DOMAIN PROTEIN"/>
    <property type="match status" value="1"/>
</dbReference>
<reference evidence="3 4" key="1">
    <citation type="submission" date="2016-08" db="EMBL/GenBank/DDBJ databases">
        <title>Analysis of Carbohydrate Active Enzymes in Thermogemmatispora T81 Reveals Carbohydrate Degradation Ability.</title>
        <authorList>
            <person name="Tomazini A."/>
            <person name="Lal S."/>
            <person name="Stott M."/>
            <person name="Henrissat B."/>
            <person name="Polikarpov I."/>
            <person name="Sparling R."/>
            <person name="Levin D.B."/>
        </authorList>
    </citation>
    <scope>NUCLEOTIDE SEQUENCE [LARGE SCALE GENOMIC DNA]</scope>
    <source>
        <strain evidence="3 4">T81</strain>
    </source>
</reference>